<evidence type="ECO:0000256" key="7">
    <source>
        <dbReference type="ARBA" id="ARBA00023242"/>
    </source>
</evidence>
<keyword evidence="4 9" id="KW-0949">S-adenosyl-L-methionine</keyword>
<evidence type="ECO:0000256" key="5">
    <source>
        <dbReference type="ARBA" id="ARBA00022737"/>
    </source>
</evidence>
<dbReference type="Pfam" id="PF12047">
    <property type="entry name" value="DNMT1-RFD"/>
    <property type="match status" value="1"/>
</dbReference>
<keyword evidence="15" id="KW-1185">Reference proteome</keyword>
<dbReference type="InterPro" id="IPR022702">
    <property type="entry name" value="Cytosine_MeTrfase1_RFD"/>
</dbReference>
<sequence length="1289" mass="145764">MSSSITYAGSAKRKRARLSTTTTQDIGHEPRSLKKQRTADKFDDEEVCDSEPERETSISNHRGDSLFHSPSVTQIGQEDEVEHSPERASREGTHQRSVILAEDANLQIIGEVDPASLSDDSDDEEDTIPVRELTDFVIYDLESRDLVPVGELLGLGYYGKSYGASGIVKPHKYREDDYDEDDEDDVLDGEEEVDDSLLDYDQYVELSKVERFDVHHVPSGKRKKVLDSKIYIKTNFAWYILAEPSVKYRPYFIGFWIQHRMLHLVVKAALKDARTSLAEFVASLEDTENTPNSIAIAQKMLGRELTAEDLNADDVQAYILGNLIDLRDAQVKIDGVPLIRALRGEPIPSFSSARRLTPGKRKSFQVQRLKNPEMEVLKHRNATVVTPIVNSIAEKLFHGLSAAGKVEHDEPDDELVADEPFMHRGNHSYIRWIGQPDEHGLYKQLKIDGVTYTVGDSVAVRPGFDEDKTRAANHNSRKAQTDNILANTMWFCRICFMYEDDEGNKLLHAQWYQHGSKMILQEVAHPQSLFLMDTCDPIDPATIVQKCNVRELAFDETEPAINVNGNENNFFTGFMFITRDSSLVSLSSSDVDDALLICENGKNCLACGLREQQNRLQEVSPRPPRTFVVRGVKYHRDDFVYILPPEREDNISGTYIIGQVTEVQAMAKPPTVTVRLFGRVDDVVRRQRRKADWHVPFSVDERRLFRTNETAKIDMENVDGKCYVRYLVDGAAIDDWVQHSNHFYSNHFAKSIQIKKISQLQDSANNITSCTPCVEERLRELDEARRLLQKHQPLRGLELFAGAGGLGTGFDKSGFVETRWAVEFSPSAALTYKSNHPNTEVYNQCSNVLLQDAIDARDGKKSVRPLDLHTGLALPSMPKRNEVDIIYGGPPCQSFSGANHHKKADDIRSTLICNMISYVEFYRPQYFLLENVFGLLHYKLMSRMIKQAFDPNQGIEMGILKFIVRSLTALGYQVRFKVCQAGQYGAPQGRKRVLFWGAKRGCPLPEFPMPTHAFKASNIHTLPDKTKILPPSRSLNPEDTHQWAPFNAVTITDAIGDLPPFDWKNPKQLIPKQSSNDKAEERARSQLLPSFDAVFTQNYSTYPGYTNEIEYAHPPLSRYQKTMREHIYAEKVSSHYTIRFNAGIVERVTYVPMEPGAFHDDLPKKLRSAVTSGSKKDRTFKGLYGRMDGEGFFKTAMTHVAPNQKGGDVLHPSQKRIVTVRECARAQGFPDHYRFLSVNEGHLKNVVLDQHRQIGNAVPVPLAVALGRSLGDALLKMWINNDRAGSPEA</sequence>
<evidence type="ECO:0000259" key="13">
    <source>
        <dbReference type="PROSITE" id="PS51038"/>
    </source>
</evidence>
<evidence type="ECO:0000313" key="14">
    <source>
        <dbReference type="EMBL" id="KZP21168.1"/>
    </source>
</evidence>
<dbReference type="SMART" id="SM00439">
    <property type="entry name" value="BAH"/>
    <property type="match status" value="2"/>
</dbReference>
<dbReference type="STRING" id="436010.A0A166JSI3"/>
<dbReference type="PRINTS" id="PR00105">
    <property type="entry name" value="C5METTRFRASE"/>
</dbReference>
<dbReference type="EMBL" id="KV417549">
    <property type="protein sequence ID" value="KZP21168.1"/>
    <property type="molecule type" value="Genomic_DNA"/>
</dbReference>
<feature type="compositionally biased region" description="Basic and acidic residues" evidence="12">
    <location>
        <begin position="51"/>
        <end position="65"/>
    </location>
</feature>
<dbReference type="Pfam" id="PF00145">
    <property type="entry name" value="DNA_methylase"/>
    <property type="match status" value="1"/>
</dbReference>
<dbReference type="PIRSF" id="PIRSF037404">
    <property type="entry name" value="DNMT1"/>
    <property type="match status" value="1"/>
</dbReference>
<organism evidence="14 15">
    <name type="scientific">Athelia psychrophila</name>
    <dbReference type="NCBI Taxonomy" id="1759441"/>
    <lineage>
        <taxon>Eukaryota</taxon>
        <taxon>Fungi</taxon>
        <taxon>Dikarya</taxon>
        <taxon>Basidiomycota</taxon>
        <taxon>Agaricomycotina</taxon>
        <taxon>Agaricomycetes</taxon>
        <taxon>Agaricomycetidae</taxon>
        <taxon>Atheliales</taxon>
        <taxon>Atheliaceae</taxon>
        <taxon>Athelia</taxon>
    </lineage>
</organism>
<dbReference type="InterPro" id="IPR001525">
    <property type="entry name" value="C5_MeTfrase"/>
</dbReference>
<evidence type="ECO:0000256" key="9">
    <source>
        <dbReference type="PROSITE-ProRule" id="PRU01016"/>
    </source>
</evidence>
<feature type="active site" evidence="8 9">
    <location>
        <position position="892"/>
    </location>
</feature>
<keyword evidence="6" id="KW-0238">DNA-binding</keyword>
<dbReference type="InterPro" id="IPR001025">
    <property type="entry name" value="BAH_dom"/>
</dbReference>
<dbReference type="GO" id="GO:0044027">
    <property type="term" value="P:negative regulation of gene expression via chromosomal CpG island methylation"/>
    <property type="evidence" value="ECO:0007669"/>
    <property type="project" value="TreeGrafter"/>
</dbReference>
<dbReference type="InterPro" id="IPR029063">
    <property type="entry name" value="SAM-dependent_MTases_sf"/>
</dbReference>
<dbReference type="InterPro" id="IPR031303">
    <property type="entry name" value="C5_meth_CS"/>
</dbReference>
<dbReference type="PANTHER" id="PTHR10629">
    <property type="entry name" value="CYTOSINE-SPECIFIC METHYLTRANSFERASE"/>
    <property type="match status" value="1"/>
</dbReference>
<evidence type="ECO:0000256" key="8">
    <source>
        <dbReference type="PIRSR" id="PIRSR037404-1"/>
    </source>
</evidence>
<dbReference type="SUPFAM" id="SSF53335">
    <property type="entry name" value="S-adenosyl-L-methionine-dependent methyltransferases"/>
    <property type="match status" value="1"/>
</dbReference>
<dbReference type="Gene3D" id="3.90.120.10">
    <property type="entry name" value="DNA Methylase, subunit A, domain 2"/>
    <property type="match status" value="2"/>
</dbReference>
<dbReference type="PANTHER" id="PTHR10629:SF52">
    <property type="entry name" value="DNA (CYTOSINE-5)-METHYLTRANSFERASE 1"/>
    <property type="match status" value="1"/>
</dbReference>
<comment type="catalytic activity">
    <reaction evidence="11">
        <text>a 2'-deoxycytidine in DNA + S-adenosyl-L-methionine = a 5-methyl-2'-deoxycytidine in DNA + S-adenosyl-L-homocysteine + H(+)</text>
        <dbReference type="Rhea" id="RHEA:13681"/>
        <dbReference type="Rhea" id="RHEA-COMP:11369"/>
        <dbReference type="Rhea" id="RHEA-COMP:11370"/>
        <dbReference type="ChEBI" id="CHEBI:15378"/>
        <dbReference type="ChEBI" id="CHEBI:57856"/>
        <dbReference type="ChEBI" id="CHEBI:59789"/>
        <dbReference type="ChEBI" id="CHEBI:85452"/>
        <dbReference type="ChEBI" id="CHEBI:85454"/>
        <dbReference type="EC" id="2.1.1.37"/>
    </reaction>
</comment>
<dbReference type="PROSITE" id="PS51679">
    <property type="entry name" value="SAM_MT_C5"/>
    <property type="match status" value="1"/>
</dbReference>
<evidence type="ECO:0000256" key="6">
    <source>
        <dbReference type="ARBA" id="ARBA00023125"/>
    </source>
</evidence>
<evidence type="ECO:0000256" key="12">
    <source>
        <dbReference type="SAM" id="MobiDB-lite"/>
    </source>
</evidence>
<dbReference type="GO" id="GO:0003886">
    <property type="term" value="F:DNA (cytosine-5-)-methyltransferase activity"/>
    <property type="evidence" value="ECO:0007669"/>
    <property type="project" value="UniProtKB-EC"/>
</dbReference>
<feature type="domain" description="BAH" evidence="13">
    <location>
        <begin position="632"/>
        <end position="761"/>
    </location>
</feature>
<evidence type="ECO:0000313" key="15">
    <source>
        <dbReference type="Proteomes" id="UP000076532"/>
    </source>
</evidence>
<dbReference type="NCBIfam" id="TIGR00675">
    <property type="entry name" value="dcm"/>
    <property type="match status" value="1"/>
</dbReference>
<dbReference type="GO" id="GO:0032259">
    <property type="term" value="P:methylation"/>
    <property type="evidence" value="ECO:0007669"/>
    <property type="project" value="UniProtKB-KW"/>
</dbReference>
<proteinExistence type="inferred from homology"/>
<dbReference type="InterPro" id="IPR043151">
    <property type="entry name" value="BAH_sf"/>
</dbReference>
<dbReference type="PROSITE" id="PS00094">
    <property type="entry name" value="C5_MTASE_1"/>
    <property type="match status" value="1"/>
</dbReference>
<gene>
    <name evidence="14" type="ORF">FIBSPDRAFT_919639</name>
</gene>
<reference evidence="14 15" key="1">
    <citation type="journal article" date="2016" name="Mol. Biol. Evol.">
        <title>Comparative Genomics of Early-Diverging Mushroom-Forming Fungi Provides Insights into the Origins of Lignocellulose Decay Capabilities.</title>
        <authorList>
            <person name="Nagy L.G."/>
            <person name="Riley R."/>
            <person name="Tritt A."/>
            <person name="Adam C."/>
            <person name="Daum C."/>
            <person name="Floudas D."/>
            <person name="Sun H."/>
            <person name="Yadav J.S."/>
            <person name="Pangilinan J."/>
            <person name="Larsson K.H."/>
            <person name="Matsuura K."/>
            <person name="Barry K."/>
            <person name="Labutti K."/>
            <person name="Kuo R."/>
            <person name="Ohm R.A."/>
            <person name="Bhattacharya S.S."/>
            <person name="Shirouzu T."/>
            <person name="Yoshinaga Y."/>
            <person name="Martin F.M."/>
            <person name="Grigoriev I.V."/>
            <person name="Hibbett D.S."/>
        </authorList>
    </citation>
    <scope>NUCLEOTIDE SEQUENCE [LARGE SCALE GENOMIC DNA]</scope>
    <source>
        <strain evidence="14 15">CBS 109695</strain>
    </source>
</reference>
<comment type="subcellular location">
    <subcellularLocation>
        <location evidence="1">Nucleus</location>
    </subcellularLocation>
</comment>
<protein>
    <recommendedName>
        <fullName evidence="11">Cytosine-specific methyltransferase</fullName>
        <ecNumber evidence="11">2.1.1.37</ecNumber>
    </recommendedName>
</protein>
<dbReference type="OrthoDB" id="5376140at2759"/>
<feature type="compositionally biased region" description="Basic and acidic residues" evidence="12">
    <location>
        <begin position="82"/>
        <end position="94"/>
    </location>
</feature>
<dbReference type="PROSITE" id="PS51038">
    <property type="entry name" value="BAH"/>
    <property type="match status" value="2"/>
</dbReference>
<dbReference type="GO" id="GO:0003682">
    <property type="term" value="F:chromatin binding"/>
    <property type="evidence" value="ECO:0007669"/>
    <property type="project" value="InterPro"/>
</dbReference>
<name>A0A166JSI3_9AGAM</name>
<comment type="similarity">
    <text evidence="9 10">Belongs to the class I-like SAM-binding methyltransferase superfamily. C5-methyltransferase family.</text>
</comment>
<dbReference type="GO" id="GO:0005634">
    <property type="term" value="C:nucleus"/>
    <property type="evidence" value="ECO:0007669"/>
    <property type="project" value="UniProtKB-SubCell"/>
</dbReference>
<dbReference type="Proteomes" id="UP000076532">
    <property type="component" value="Unassembled WGS sequence"/>
</dbReference>
<dbReference type="Gene3D" id="2.30.30.490">
    <property type="match status" value="2"/>
</dbReference>
<accession>A0A166JSI3</accession>
<dbReference type="EC" id="2.1.1.37" evidence="11"/>
<keyword evidence="7" id="KW-0539">Nucleus</keyword>
<keyword evidence="5" id="KW-0677">Repeat</keyword>
<dbReference type="GO" id="GO:0006346">
    <property type="term" value="P:DNA methylation-dependent constitutive heterochromatin formation"/>
    <property type="evidence" value="ECO:0007669"/>
    <property type="project" value="InterPro"/>
</dbReference>
<feature type="domain" description="BAH" evidence="13">
    <location>
        <begin position="450"/>
        <end position="587"/>
    </location>
</feature>
<evidence type="ECO:0000256" key="4">
    <source>
        <dbReference type="ARBA" id="ARBA00022691"/>
    </source>
</evidence>
<evidence type="ECO:0000256" key="1">
    <source>
        <dbReference type="ARBA" id="ARBA00004123"/>
    </source>
</evidence>
<feature type="region of interest" description="Disordered" evidence="12">
    <location>
        <begin position="1"/>
        <end position="95"/>
    </location>
</feature>
<feature type="compositionally biased region" description="Basic and acidic residues" evidence="12">
    <location>
        <begin position="26"/>
        <end position="41"/>
    </location>
</feature>
<dbReference type="Gene3D" id="3.40.50.150">
    <property type="entry name" value="Vaccinia Virus protein VP39"/>
    <property type="match status" value="1"/>
</dbReference>
<evidence type="ECO:0000256" key="10">
    <source>
        <dbReference type="RuleBase" id="RU000416"/>
    </source>
</evidence>
<keyword evidence="2 9" id="KW-0489">Methyltransferase</keyword>
<dbReference type="GO" id="GO:0003677">
    <property type="term" value="F:DNA binding"/>
    <property type="evidence" value="ECO:0007669"/>
    <property type="project" value="UniProtKB-KW"/>
</dbReference>
<dbReference type="InterPro" id="IPR018117">
    <property type="entry name" value="C5_DNA_meth_AS"/>
</dbReference>
<evidence type="ECO:0000256" key="3">
    <source>
        <dbReference type="ARBA" id="ARBA00022679"/>
    </source>
</evidence>
<keyword evidence="3 9" id="KW-0808">Transferase</keyword>
<evidence type="ECO:0000256" key="2">
    <source>
        <dbReference type="ARBA" id="ARBA00022603"/>
    </source>
</evidence>
<dbReference type="Pfam" id="PF01426">
    <property type="entry name" value="BAH"/>
    <property type="match status" value="2"/>
</dbReference>
<dbReference type="PROSITE" id="PS00095">
    <property type="entry name" value="C5_MTASE_2"/>
    <property type="match status" value="1"/>
</dbReference>
<evidence type="ECO:0000256" key="11">
    <source>
        <dbReference type="RuleBase" id="RU000417"/>
    </source>
</evidence>
<dbReference type="InterPro" id="IPR050390">
    <property type="entry name" value="C5-Methyltransferase"/>
</dbReference>